<dbReference type="Proteomes" id="UP001162501">
    <property type="component" value="Chromosome 4"/>
</dbReference>
<evidence type="ECO:0000313" key="2">
    <source>
        <dbReference type="Proteomes" id="UP001162501"/>
    </source>
</evidence>
<evidence type="ECO:0000313" key="1">
    <source>
        <dbReference type="EMBL" id="CAI9709332.1"/>
    </source>
</evidence>
<proteinExistence type="predicted"/>
<organism evidence="1 2">
    <name type="scientific">Rangifer tarandus platyrhynchus</name>
    <name type="common">Svalbard reindeer</name>
    <dbReference type="NCBI Taxonomy" id="3082113"/>
    <lineage>
        <taxon>Eukaryota</taxon>
        <taxon>Metazoa</taxon>
        <taxon>Chordata</taxon>
        <taxon>Craniata</taxon>
        <taxon>Vertebrata</taxon>
        <taxon>Euteleostomi</taxon>
        <taxon>Mammalia</taxon>
        <taxon>Eutheria</taxon>
        <taxon>Laurasiatheria</taxon>
        <taxon>Artiodactyla</taxon>
        <taxon>Ruminantia</taxon>
        <taxon>Pecora</taxon>
        <taxon>Cervidae</taxon>
        <taxon>Odocoileinae</taxon>
        <taxon>Rangifer</taxon>
    </lineage>
</organism>
<accession>A0ACB0F9D9</accession>
<gene>
    <name evidence="1" type="ORF">MRATA1EN3_LOCUS20545</name>
</gene>
<protein>
    <submittedName>
        <fullName evidence="1">Uncharacterized protein</fullName>
    </submittedName>
</protein>
<dbReference type="EMBL" id="OX596088">
    <property type="protein sequence ID" value="CAI9709332.1"/>
    <property type="molecule type" value="Genomic_DNA"/>
</dbReference>
<reference evidence="1" key="1">
    <citation type="submission" date="2023-05" db="EMBL/GenBank/DDBJ databases">
        <authorList>
            <consortium name="ELIXIR-Norway"/>
        </authorList>
    </citation>
    <scope>NUCLEOTIDE SEQUENCE</scope>
</reference>
<name>A0ACB0F9D9_RANTA</name>
<sequence length="145" mass="16149">MMASPPAPLHRDHIRLLRSFFSAPMACELHLEGGVPSTPAWSSSSSVQGPACLRPSPADHNGFLSSACSRKQERPCLERPVSTRAHPLARTTLRSPKLPCRVPERRQAKLQLWPPAAPRPLILEPEFPQRLQRQPARLITSDRVT</sequence>